<sequence length="470" mass="49429">MDFVPGATIGGKYRLARKIAEGGMGEVWIGAQVSGALVAIKRLLPDAARDPHLVTRFRREALLLGKIESDHVSRVIEQTTDPEFGLLLVMEYVEGLSLADLLEKQGTLSVEEVLDIGEGVARAIADLHRASIIHRDVKPENVILRRLPSGERRAVLIDFGLARLLDPAEDQRGKEETLTGITRADMAVGTIPYMAPEQFLNSREVSGTADVYALGAILYRAASGRNVFGEQDDLAYARQKLSDEAPPIALTRKDLVAERLSAIVMRAVKRRPAERYEGIEPMLKDLAEARALARPQSSDTDAPTQAAPVSSLLGSAPTQLPYNTSAAAPPPASSRLGPSASLQRPSPALTVPMPAVSDIPDPGPPAALRRPSPAFGVPAVAPHAATPQVIITPPAVAPTVAAPPPIAPPLGRPPGVSFGEMPHASRPAPAVVIPADAVPRRAAFAFGLVALGVGFVLGFVAHAIVAGGAP</sequence>
<dbReference type="EMBL" id="JAGTJJ010000077">
    <property type="protein sequence ID" value="MDC3988602.1"/>
    <property type="molecule type" value="Genomic_DNA"/>
</dbReference>
<evidence type="ECO:0000256" key="3">
    <source>
        <dbReference type="ARBA" id="ARBA00022777"/>
    </source>
</evidence>
<evidence type="ECO:0000256" key="6">
    <source>
        <dbReference type="SAM" id="Phobius"/>
    </source>
</evidence>
<gene>
    <name evidence="8" type="ORF">KEG57_49510</name>
</gene>
<evidence type="ECO:0000256" key="2">
    <source>
        <dbReference type="ARBA" id="ARBA00022741"/>
    </source>
</evidence>
<keyword evidence="4" id="KW-0067">ATP-binding</keyword>
<dbReference type="AlphaFoldDB" id="A0A9X3XE87"/>
<keyword evidence="6" id="KW-0812">Transmembrane</keyword>
<name>A0A9X3XE87_9BACT</name>
<protein>
    <submittedName>
        <fullName evidence="8">Protein kinase</fullName>
    </submittedName>
</protein>
<dbReference type="RefSeq" id="WP_272427059.1">
    <property type="nucleotide sequence ID" value="NZ_JAGTJJ010000077.1"/>
</dbReference>
<feature type="compositionally biased region" description="Polar residues" evidence="5">
    <location>
        <begin position="312"/>
        <end position="324"/>
    </location>
</feature>
<dbReference type="InterPro" id="IPR008271">
    <property type="entry name" value="Ser/Thr_kinase_AS"/>
</dbReference>
<feature type="domain" description="Protein kinase" evidence="7">
    <location>
        <begin position="13"/>
        <end position="287"/>
    </location>
</feature>
<dbReference type="PANTHER" id="PTHR43289:SF6">
    <property type="entry name" value="SERINE_THREONINE-PROTEIN KINASE NEKL-3"/>
    <property type="match status" value="1"/>
</dbReference>
<dbReference type="Gene3D" id="1.10.510.10">
    <property type="entry name" value="Transferase(Phosphotransferase) domain 1"/>
    <property type="match status" value="1"/>
</dbReference>
<feature type="transmembrane region" description="Helical" evidence="6">
    <location>
        <begin position="442"/>
        <end position="465"/>
    </location>
</feature>
<keyword evidence="6" id="KW-1133">Transmembrane helix</keyword>
<dbReference type="Pfam" id="PF00069">
    <property type="entry name" value="Pkinase"/>
    <property type="match status" value="1"/>
</dbReference>
<keyword evidence="9" id="KW-1185">Reference proteome</keyword>
<accession>A0A9X3XE87</accession>
<dbReference type="PROSITE" id="PS00108">
    <property type="entry name" value="PROTEIN_KINASE_ST"/>
    <property type="match status" value="1"/>
</dbReference>
<evidence type="ECO:0000256" key="4">
    <source>
        <dbReference type="ARBA" id="ARBA00022840"/>
    </source>
</evidence>
<dbReference type="Proteomes" id="UP001151081">
    <property type="component" value="Unassembled WGS sequence"/>
</dbReference>
<dbReference type="PROSITE" id="PS50011">
    <property type="entry name" value="PROTEIN_KINASE_DOM"/>
    <property type="match status" value="1"/>
</dbReference>
<evidence type="ECO:0000256" key="5">
    <source>
        <dbReference type="SAM" id="MobiDB-lite"/>
    </source>
</evidence>
<evidence type="ECO:0000256" key="1">
    <source>
        <dbReference type="ARBA" id="ARBA00022679"/>
    </source>
</evidence>
<dbReference type="PANTHER" id="PTHR43289">
    <property type="entry name" value="MITOGEN-ACTIVATED PROTEIN KINASE KINASE KINASE 20-RELATED"/>
    <property type="match status" value="1"/>
</dbReference>
<dbReference type="Gene3D" id="3.30.200.20">
    <property type="entry name" value="Phosphorylase Kinase, domain 1"/>
    <property type="match status" value="1"/>
</dbReference>
<dbReference type="GO" id="GO:0004674">
    <property type="term" value="F:protein serine/threonine kinase activity"/>
    <property type="evidence" value="ECO:0007669"/>
    <property type="project" value="TreeGrafter"/>
</dbReference>
<evidence type="ECO:0000313" key="9">
    <source>
        <dbReference type="Proteomes" id="UP001151081"/>
    </source>
</evidence>
<reference evidence="8 9" key="1">
    <citation type="submission" date="2021-04" db="EMBL/GenBank/DDBJ databases">
        <title>Genome analysis of Polyangium sp.</title>
        <authorList>
            <person name="Li Y."/>
            <person name="Wang J."/>
        </authorList>
    </citation>
    <scope>NUCLEOTIDE SEQUENCE [LARGE SCALE GENOMIC DNA]</scope>
    <source>
        <strain evidence="8 9">SDU14</strain>
    </source>
</reference>
<keyword evidence="1" id="KW-0808">Transferase</keyword>
<dbReference type="InterPro" id="IPR011009">
    <property type="entry name" value="Kinase-like_dom_sf"/>
</dbReference>
<dbReference type="GO" id="GO:0005524">
    <property type="term" value="F:ATP binding"/>
    <property type="evidence" value="ECO:0007669"/>
    <property type="project" value="UniProtKB-KW"/>
</dbReference>
<evidence type="ECO:0000313" key="8">
    <source>
        <dbReference type="EMBL" id="MDC3988602.1"/>
    </source>
</evidence>
<comment type="caution">
    <text evidence="8">The sequence shown here is derived from an EMBL/GenBank/DDBJ whole genome shotgun (WGS) entry which is preliminary data.</text>
</comment>
<dbReference type="InterPro" id="IPR000719">
    <property type="entry name" value="Prot_kinase_dom"/>
</dbReference>
<dbReference type="SUPFAM" id="SSF56112">
    <property type="entry name" value="Protein kinase-like (PK-like)"/>
    <property type="match status" value="1"/>
</dbReference>
<dbReference type="SMART" id="SM00220">
    <property type="entry name" value="S_TKc"/>
    <property type="match status" value="1"/>
</dbReference>
<organism evidence="8 9">
    <name type="scientific">Polyangium jinanense</name>
    <dbReference type="NCBI Taxonomy" id="2829994"/>
    <lineage>
        <taxon>Bacteria</taxon>
        <taxon>Pseudomonadati</taxon>
        <taxon>Myxococcota</taxon>
        <taxon>Polyangia</taxon>
        <taxon>Polyangiales</taxon>
        <taxon>Polyangiaceae</taxon>
        <taxon>Polyangium</taxon>
    </lineage>
</organism>
<feature type="region of interest" description="Disordered" evidence="5">
    <location>
        <begin position="291"/>
        <end position="357"/>
    </location>
</feature>
<keyword evidence="2" id="KW-0547">Nucleotide-binding</keyword>
<keyword evidence="6" id="KW-0472">Membrane</keyword>
<keyword evidence="3 8" id="KW-0418">Kinase</keyword>
<proteinExistence type="predicted"/>
<evidence type="ECO:0000259" key="7">
    <source>
        <dbReference type="PROSITE" id="PS50011"/>
    </source>
</evidence>
<dbReference type="CDD" id="cd14014">
    <property type="entry name" value="STKc_PknB_like"/>
    <property type="match status" value="1"/>
</dbReference>